<accession>A0ABS8RJF7</accession>
<dbReference type="Proteomes" id="UP000823775">
    <property type="component" value="Unassembled WGS sequence"/>
</dbReference>
<evidence type="ECO:0000256" key="1">
    <source>
        <dbReference type="SAM" id="MobiDB-lite"/>
    </source>
</evidence>
<feature type="region of interest" description="Disordered" evidence="1">
    <location>
        <begin position="146"/>
        <end position="166"/>
    </location>
</feature>
<sequence length="321" mass="35594">MDSRSGGKIVKNRRKRYAVGPYDRPQQSPPAEEPFPKSPNWFTGHVFPATRTILSGAAKILTSVFNSDSSSSSSSDSDSMFEDDAREENDICSEVDELNKHSQLSGEKSRTKHLIEQLLMQETFSRKERDRLVTIINSRVVDSSSVEGEGSLGLHSTIPDPTVDDTLDHSSQAIIEARKWLEEKRDGVHSDNTLGGLSSVFKNVDDILGSPVEMAKSYMKVRPPWTSPAVDHSGLRTPSQMKTKLFDDDSPYTVSGGSPSSLKVFEDLNFAFITAFSPSVRALEDTLLFMEWSLNLSFPTLDNNVLQLALEALMIQSAKSW</sequence>
<dbReference type="PANTHER" id="PTHR33416:SF17">
    <property type="entry name" value="PROTEIN KAKU4"/>
    <property type="match status" value="1"/>
</dbReference>
<evidence type="ECO:0000313" key="3">
    <source>
        <dbReference type="Proteomes" id="UP000823775"/>
    </source>
</evidence>
<dbReference type="PANTHER" id="PTHR33416">
    <property type="entry name" value="NUCLEAR PORE COMPLEX PROTEIN NUP1"/>
    <property type="match status" value="1"/>
</dbReference>
<feature type="compositionally biased region" description="Pro residues" evidence="1">
    <location>
        <begin position="27"/>
        <end position="37"/>
    </location>
</feature>
<proteinExistence type="predicted"/>
<feature type="compositionally biased region" description="Low complexity" evidence="1">
    <location>
        <begin position="67"/>
        <end position="78"/>
    </location>
</feature>
<reference evidence="2 3" key="1">
    <citation type="journal article" date="2021" name="BMC Genomics">
        <title>Datura genome reveals duplications of psychoactive alkaloid biosynthetic genes and high mutation rate following tissue culture.</title>
        <authorList>
            <person name="Rajewski A."/>
            <person name="Carter-House D."/>
            <person name="Stajich J."/>
            <person name="Litt A."/>
        </authorList>
    </citation>
    <scope>NUCLEOTIDE SEQUENCE [LARGE SCALE GENOMIC DNA]</scope>
    <source>
        <strain evidence="2">AR-01</strain>
    </source>
</reference>
<organism evidence="2 3">
    <name type="scientific">Datura stramonium</name>
    <name type="common">Jimsonweed</name>
    <name type="synonym">Common thornapple</name>
    <dbReference type="NCBI Taxonomy" id="4076"/>
    <lineage>
        <taxon>Eukaryota</taxon>
        <taxon>Viridiplantae</taxon>
        <taxon>Streptophyta</taxon>
        <taxon>Embryophyta</taxon>
        <taxon>Tracheophyta</taxon>
        <taxon>Spermatophyta</taxon>
        <taxon>Magnoliopsida</taxon>
        <taxon>eudicotyledons</taxon>
        <taxon>Gunneridae</taxon>
        <taxon>Pentapetalae</taxon>
        <taxon>asterids</taxon>
        <taxon>lamiids</taxon>
        <taxon>Solanales</taxon>
        <taxon>Solanaceae</taxon>
        <taxon>Solanoideae</taxon>
        <taxon>Datureae</taxon>
        <taxon>Datura</taxon>
    </lineage>
</organism>
<comment type="caution">
    <text evidence="2">The sequence shown here is derived from an EMBL/GenBank/DDBJ whole genome shotgun (WGS) entry which is preliminary data.</text>
</comment>
<evidence type="ECO:0000313" key="2">
    <source>
        <dbReference type="EMBL" id="MCD7446411.1"/>
    </source>
</evidence>
<feature type="compositionally biased region" description="Low complexity" evidence="1">
    <location>
        <begin position="146"/>
        <end position="156"/>
    </location>
</feature>
<name>A0ABS8RJF7_DATST</name>
<feature type="compositionally biased region" description="Acidic residues" evidence="1">
    <location>
        <begin position="79"/>
        <end position="88"/>
    </location>
</feature>
<gene>
    <name evidence="2" type="ORF">HAX54_006020</name>
</gene>
<dbReference type="EMBL" id="JACEIK010000013">
    <property type="protein sequence ID" value="MCD7446411.1"/>
    <property type="molecule type" value="Genomic_DNA"/>
</dbReference>
<feature type="region of interest" description="Disordered" evidence="1">
    <location>
        <begin position="65"/>
        <end position="88"/>
    </location>
</feature>
<protein>
    <submittedName>
        <fullName evidence="2">Uncharacterized protein</fullName>
    </submittedName>
</protein>
<feature type="region of interest" description="Disordered" evidence="1">
    <location>
        <begin position="1"/>
        <end position="41"/>
    </location>
</feature>
<keyword evidence="3" id="KW-1185">Reference proteome</keyword>